<dbReference type="InterPro" id="IPR051430">
    <property type="entry name" value="Fungal_TF_Env_Response"/>
</dbReference>
<feature type="domain" description="Zn(2)-C6 fungal-type" evidence="9">
    <location>
        <begin position="38"/>
        <end position="70"/>
    </location>
</feature>
<keyword evidence="1" id="KW-0479">Metal-binding</keyword>
<name>A0A7H9AZ54_ZYGMR</name>
<dbReference type="SUPFAM" id="SSF57959">
    <property type="entry name" value="Leucine zipper domain"/>
    <property type="match status" value="1"/>
</dbReference>
<dbReference type="GO" id="GO:0006351">
    <property type="term" value="P:DNA-templated transcription"/>
    <property type="evidence" value="ECO:0007669"/>
    <property type="project" value="InterPro"/>
</dbReference>
<dbReference type="CDD" id="cd12148">
    <property type="entry name" value="fungal_TF_MHR"/>
    <property type="match status" value="1"/>
</dbReference>
<feature type="compositionally biased region" description="Basic and acidic residues" evidence="8">
    <location>
        <begin position="939"/>
        <end position="950"/>
    </location>
</feature>
<keyword evidence="2" id="KW-0862">Zinc</keyword>
<feature type="compositionally biased region" description="Low complexity" evidence="8">
    <location>
        <begin position="608"/>
        <end position="627"/>
    </location>
</feature>
<keyword evidence="5" id="KW-0804">Transcription</keyword>
<accession>A0A7H9AZ54</accession>
<evidence type="ECO:0000313" key="11">
    <source>
        <dbReference type="Proteomes" id="UP000509704"/>
    </source>
</evidence>
<dbReference type="GO" id="GO:0008270">
    <property type="term" value="F:zinc ion binding"/>
    <property type="evidence" value="ECO:0007669"/>
    <property type="project" value="InterPro"/>
</dbReference>
<dbReference type="SMART" id="SM00906">
    <property type="entry name" value="Fungal_trans"/>
    <property type="match status" value="1"/>
</dbReference>
<dbReference type="GO" id="GO:0000978">
    <property type="term" value="F:RNA polymerase II cis-regulatory region sequence-specific DNA binding"/>
    <property type="evidence" value="ECO:0007669"/>
    <property type="project" value="TreeGrafter"/>
</dbReference>
<dbReference type="GO" id="GO:0045892">
    <property type="term" value="P:negative regulation of DNA-templated transcription"/>
    <property type="evidence" value="ECO:0007669"/>
    <property type="project" value="UniProtKB-ARBA"/>
</dbReference>
<protein>
    <recommendedName>
        <fullName evidence="9">Zn(2)-C6 fungal-type domain-containing protein</fullName>
    </recommendedName>
</protein>
<dbReference type="Gene3D" id="1.20.5.170">
    <property type="match status" value="1"/>
</dbReference>
<evidence type="ECO:0000256" key="2">
    <source>
        <dbReference type="ARBA" id="ARBA00022833"/>
    </source>
</evidence>
<dbReference type="PROSITE" id="PS00463">
    <property type="entry name" value="ZN2_CY6_FUNGAL_1"/>
    <property type="match status" value="1"/>
</dbReference>
<dbReference type="InterPro" id="IPR036864">
    <property type="entry name" value="Zn2-C6_fun-type_DNA-bd_sf"/>
</dbReference>
<organism evidence="10 11">
    <name type="scientific">Zygotorulaspora mrakii</name>
    <name type="common">Zygosaccharomyces mrakii</name>
    <dbReference type="NCBI Taxonomy" id="42260"/>
    <lineage>
        <taxon>Eukaryota</taxon>
        <taxon>Fungi</taxon>
        <taxon>Dikarya</taxon>
        <taxon>Ascomycota</taxon>
        <taxon>Saccharomycotina</taxon>
        <taxon>Saccharomycetes</taxon>
        <taxon>Saccharomycetales</taxon>
        <taxon>Saccharomycetaceae</taxon>
        <taxon>Zygotorulaspora</taxon>
    </lineage>
</organism>
<feature type="compositionally biased region" description="Polar residues" evidence="8">
    <location>
        <begin position="14"/>
        <end position="25"/>
    </location>
</feature>
<feature type="region of interest" description="Disordered" evidence="8">
    <location>
        <begin position="930"/>
        <end position="950"/>
    </location>
</feature>
<dbReference type="Proteomes" id="UP000509704">
    <property type="component" value="Chromosome 1"/>
</dbReference>
<evidence type="ECO:0000256" key="8">
    <source>
        <dbReference type="SAM" id="MobiDB-lite"/>
    </source>
</evidence>
<dbReference type="EMBL" id="CP058604">
    <property type="protein sequence ID" value="QLG70872.1"/>
    <property type="molecule type" value="Genomic_DNA"/>
</dbReference>
<dbReference type="Pfam" id="PF00172">
    <property type="entry name" value="Zn_clus"/>
    <property type="match status" value="1"/>
</dbReference>
<keyword evidence="4" id="KW-0238">DNA-binding</keyword>
<feature type="region of interest" description="Disordered" evidence="8">
    <location>
        <begin position="1102"/>
        <end position="1126"/>
    </location>
</feature>
<dbReference type="GO" id="GO:0001228">
    <property type="term" value="F:DNA-binding transcription activator activity, RNA polymerase II-specific"/>
    <property type="evidence" value="ECO:0007669"/>
    <property type="project" value="TreeGrafter"/>
</dbReference>
<reference evidence="10 11" key="1">
    <citation type="submission" date="2020-07" db="EMBL/GenBank/DDBJ databases">
        <title>The yeast mating-type switching endonuclease HO is a domesticated member of an unorthodox homing genetic element family.</title>
        <authorList>
            <person name="Coughlan A.Y."/>
            <person name="Lombardi L."/>
            <person name="Braun-Galleani S."/>
            <person name="Martos A.R."/>
            <person name="Galeote V."/>
            <person name="Bigey F."/>
            <person name="Dequin S."/>
            <person name="Byrne K.P."/>
            <person name="Wolfe K.H."/>
        </authorList>
    </citation>
    <scope>NUCLEOTIDE SEQUENCE [LARGE SCALE GENOMIC DNA]</scope>
    <source>
        <strain evidence="10 11">NRRL Y-6702</strain>
    </source>
</reference>
<feature type="region of interest" description="Disordered" evidence="8">
    <location>
        <begin position="1"/>
        <end position="32"/>
    </location>
</feature>
<keyword evidence="3" id="KW-0805">Transcription regulation</keyword>
<dbReference type="RefSeq" id="XP_037142600.1">
    <property type="nucleotide sequence ID" value="XM_037286705.1"/>
</dbReference>
<gene>
    <name evidence="10" type="ORF">HG535_0A08170</name>
</gene>
<proteinExistence type="predicted"/>
<dbReference type="SUPFAM" id="SSF57701">
    <property type="entry name" value="Zn2/Cys6 DNA-binding domain"/>
    <property type="match status" value="1"/>
</dbReference>
<dbReference type="FunFam" id="4.10.240.10:FF:000014">
    <property type="entry name" value="HAP1p Zinc finger transcription factor"/>
    <property type="match status" value="1"/>
</dbReference>
<dbReference type="OrthoDB" id="4159781at2759"/>
<evidence type="ECO:0000256" key="6">
    <source>
        <dbReference type="ARBA" id="ARBA00023242"/>
    </source>
</evidence>
<dbReference type="PANTHER" id="PTHR31944">
    <property type="entry name" value="HEME-RESPONSIVE ZINC FINGER TRANSCRIPTION FACTOR HAP1"/>
    <property type="match status" value="1"/>
</dbReference>
<dbReference type="PANTHER" id="PTHR31944:SF131">
    <property type="entry name" value="HEME-RESPONSIVE ZINC FINGER TRANSCRIPTION FACTOR HAP1"/>
    <property type="match status" value="1"/>
</dbReference>
<dbReference type="InterPro" id="IPR046347">
    <property type="entry name" value="bZIP_sf"/>
</dbReference>
<feature type="compositionally biased region" description="Low complexity" evidence="8">
    <location>
        <begin position="347"/>
        <end position="356"/>
    </location>
</feature>
<keyword evidence="6" id="KW-0539">Nucleus</keyword>
<evidence type="ECO:0000313" key="10">
    <source>
        <dbReference type="EMBL" id="QLG70872.1"/>
    </source>
</evidence>
<dbReference type="Gene3D" id="4.10.240.10">
    <property type="entry name" value="Zn(2)-C6 fungal-type DNA-binding domain"/>
    <property type="match status" value="1"/>
</dbReference>
<evidence type="ECO:0000256" key="5">
    <source>
        <dbReference type="ARBA" id="ARBA00023163"/>
    </source>
</evidence>
<dbReference type="InterPro" id="IPR001138">
    <property type="entry name" value="Zn2Cys6_DnaBD"/>
</dbReference>
<feature type="region of interest" description="Disordered" evidence="8">
    <location>
        <begin position="286"/>
        <end position="364"/>
    </location>
</feature>
<feature type="region of interest" description="Disordered" evidence="8">
    <location>
        <begin position="607"/>
        <end position="627"/>
    </location>
</feature>
<evidence type="ECO:0000256" key="7">
    <source>
        <dbReference type="SAM" id="Coils"/>
    </source>
</evidence>
<dbReference type="GeneID" id="59234509"/>
<keyword evidence="11" id="KW-1185">Reference proteome</keyword>
<dbReference type="InterPro" id="IPR007219">
    <property type="entry name" value="XnlR_reg_dom"/>
</dbReference>
<dbReference type="GO" id="GO:0005634">
    <property type="term" value="C:nucleus"/>
    <property type="evidence" value="ECO:0007669"/>
    <property type="project" value="TreeGrafter"/>
</dbReference>
<feature type="compositionally biased region" description="Polar residues" evidence="8">
    <location>
        <begin position="303"/>
        <end position="320"/>
    </location>
</feature>
<evidence type="ECO:0000256" key="4">
    <source>
        <dbReference type="ARBA" id="ARBA00023125"/>
    </source>
</evidence>
<dbReference type="KEGG" id="zmk:HG535_0A08170"/>
<evidence type="ECO:0000259" key="9">
    <source>
        <dbReference type="PROSITE" id="PS50048"/>
    </source>
</evidence>
<sequence length="1291" mass="143350">MSISSHSPILGANEGSNNAASSTSENKQKRKRNRVPLSCTICRKRKVKCDKGRPHCQQCIKTGVAHLCHYMEQSWAEEAEKEISKESELKQLRERVKCLEESLSKVHSSACSNTPESNILGLDEITSAPASHCGEEPKSISQQNKYNNDELDLTRQFDMLHLKNNGTIHLGATHWLAIMKGDPYLKLLWGHIFSVREKLAEWYSQKRKVPNQKTNHNMSATGQPARCPVDHTKLHAEMGKQQPRCPVNQQALRKCPVDHASLSENMGNMMNASSVSRCPVNHGTMTVKQEQDKTGLQLPGRPSLSNGRSLPSFENLTSKCPLTRGPFTPLNDPVNNTKQQSPPLPRPMQQQQQQQQAHSGIRDESPQSIELVTARICQLLPPKRVIFSFIDKFFKQIYPVIPIIDEQNFKHHMNQILQIKPYPNGDEEPVAQLRLTKLADFCNLGILVIILRLTWLSLPANACEINLGPGCASFLMPQATTSTISQAKEESLLNKYETPVEVLELVRERLIKFDEISSISNSNVNLTTIQFAIFYKLYLMCWANDKPTQSGDSDMLLSSTANNGGGQDNETHQVLLSSITQMAFSCGLHRDPDNFPQLNAVAHTQPDSTGNANTQGNTSTTQGNGTTKINKEARANTERFKHTWRKTWYYIVSLDVQQSLSLGTPRLLRNLKDFSDTKLPSASKIDYVRDIKELVIVKNTTLFFQIDLCIVAVLNHILNVSLAKTVRKFELDALINSLSDLTHGKKNISEVVSGLINSGLLFTTEGVVDQNSDEVYGLPSLEEILLQKARGMDNEVDKKLDLAHESTTKALFFSKHLTIRMLLYLLNYILFTHYEPMGSEDPGTTSMAKEYAQEALNYALDGYRNCMLFFNNLKTSGTTSSMFGYMEVVLAPQCLDVGHRALQFIVCLVLRAKCGPLTGMGESAIISNGVVSSSEDEHEASTSKKRETTAELDDDVAKEISLDLGESLADLLLERMILFHKMAKQACIKYHYAIRMMKSTGFFIALLRNPSSKMKHEQRIGSLLSDKRELSNMSGFLKNVPSLILSADGEQLKRCPVYQDAVGFVTPKGSTHHFSTAASNNSARIGTQLPPLRSYKPITYNSSNVRRTSEEDEPDVKRRHLSTATSEPMKLTDLVSSPLPPMQRMSPPAMASVGAPQGLGNLPPLDRIAGQLTPVPIQNTPVLNTVSNTFPNSTGVTSSNDIQFSGVGNFTSPESEVSSVHYTPAFEDFLMQNSNFNGIMINPSSIVEAVGFHNFDSGDIPMGNETVDFLPIDNTAIDGLSELAADFPVWE</sequence>
<dbReference type="CDD" id="cd00067">
    <property type="entry name" value="GAL4"/>
    <property type="match status" value="1"/>
</dbReference>
<evidence type="ECO:0000256" key="3">
    <source>
        <dbReference type="ARBA" id="ARBA00023015"/>
    </source>
</evidence>
<dbReference type="GO" id="GO:0071456">
    <property type="term" value="P:cellular response to hypoxia"/>
    <property type="evidence" value="ECO:0007669"/>
    <property type="project" value="UniProtKB-ARBA"/>
</dbReference>
<evidence type="ECO:0000256" key="1">
    <source>
        <dbReference type="ARBA" id="ARBA00022723"/>
    </source>
</evidence>
<keyword evidence="7" id="KW-0175">Coiled coil</keyword>
<feature type="coiled-coil region" evidence="7">
    <location>
        <begin position="82"/>
        <end position="109"/>
    </location>
</feature>
<dbReference type="SMART" id="SM00066">
    <property type="entry name" value="GAL4"/>
    <property type="match status" value="1"/>
</dbReference>
<dbReference type="PROSITE" id="PS50048">
    <property type="entry name" value="ZN2_CY6_FUNGAL_2"/>
    <property type="match status" value="1"/>
</dbReference>